<evidence type="ECO:0000313" key="7">
    <source>
        <dbReference type="EMBL" id="KAF4677368.1"/>
    </source>
</evidence>
<organism evidence="7 8">
    <name type="scientific">Perkinsus chesapeaki</name>
    <name type="common">Clam parasite</name>
    <name type="synonym">Perkinsus andrewsi</name>
    <dbReference type="NCBI Taxonomy" id="330153"/>
    <lineage>
        <taxon>Eukaryota</taxon>
        <taxon>Sar</taxon>
        <taxon>Alveolata</taxon>
        <taxon>Perkinsozoa</taxon>
        <taxon>Perkinsea</taxon>
        <taxon>Perkinsida</taxon>
        <taxon>Perkinsidae</taxon>
        <taxon>Perkinsus</taxon>
    </lineage>
</organism>
<reference evidence="7 8" key="1">
    <citation type="submission" date="2020-04" db="EMBL/GenBank/DDBJ databases">
        <title>Perkinsus chesapeaki whole genome sequence.</title>
        <authorList>
            <person name="Bogema D.R."/>
        </authorList>
    </citation>
    <scope>NUCLEOTIDE SEQUENCE [LARGE SCALE GENOMIC DNA]</scope>
    <source>
        <strain evidence="7">ATCC PRA-425</strain>
    </source>
</reference>
<evidence type="ECO:0000256" key="1">
    <source>
        <dbReference type="ARBA" id="ARBA00004430"/>
    </source>
</evidence>
<dbReference type="EMBL" id="JAAPAO010000015">
    <property type="protein sequence ID" value="KAF4677368.1"/>
    <property type="molecule type" value="Genomic_DNA"/>
</dbReference>
<keyword evidence="8" id="KW-1185">Reference proteome</keyword>
<keyword evidence="4" id="KW-0206">Cytoskeleton</keyword>
<dbReference type="OrthoDB" id="272202at2759"/>
<comment type="subcellular location">
    <subcellularLocation>
        <location evidence="1">Cytoplasm</location>
        <location evidence="1">Cytoskeleton</location>
        <location evidence="1">Cilium axoneme</location>
    </subcellularLocation>
</comment>
<dbReference type="PANTHER" id="PTHR13159:SF0">
    <property type="entry name" value="RADIAL SPOKE HEAD 6 HOMOLOG A"/>
    <property type="match status" value="1"/>
</dbReference>
<dbReference type="GO" id="GO:0060294">
    <property type="term" value="P:cilium movement involved in cell motility"/>
    <property type="evidence" value="ECO:0007669"/>
    <property type="project" value="InterPro"/>
</dbReference>
<protein>
    <submittedName>
        <fullName evidence="7">Radial spoke head protein 4 A</fullName>
    </submittedName>
</protein>
<dbReference type="AlphaFoldDB" id="A0A7J6N0E8"/>
<dbReference type="PANTHER" id="PTHR13159">
    <property type="entry name" value="RADIAL SPOKEHEAD-RELATED"/>
    <property type="match status" value="1"/>
</dbReference>
<dbReference type="GO" id="GO:0001534">
    <property type="term" value="C:radial spoke"/>
    <property type="evidence" value="ECO:0007669"/>
    <property type="project" value="InterPro"/>
</dbReference>
<keyword evidence="5" id="KW-0966">Cell projection</keyword>
<keyword evidence="2" id="KW-0963">Cytoplasm</keyword>
<comment type="caution">
    <text evidence="7">The sequence shown here is derived from an EMBL/GenBank/DDBJ whole genome shotgun (WGS) entry which is preliminary data.</text>
</comment>
<evidence type="ECO:0000256" key="2">
    <source>
        <dbReference type="ARBA" id="ARBA00022490"/>
    </source>
</evidence>
<accession>A0A7J6N0E8</accession>
<feature type="region of interest" description="Disordered" evidence="6">
    <location>
        <begin position="427"/>
        <end position="468"/>
    </location>
</feature>
<name>A0A7J6N0E8_PERCH</name>
<proteinExistence type="predicted"/>
<evidence type="ECO:0000313" key="8">
    <source>
        <dbReference type="Proteomes" id="UP000591131"/>
    </source>
</evidence>
<dbReference type="Proteomes" id="UP000591131">
    <property type="component" value="Unassembled WGS sequence"/>
</dbReference>
<evidence type="ECO:0000256" key="3">
    <source>
        <dbReference type="ARBA" id="ARBA00023069"/>
    </source>
</evidence>
<gene>
    <name evidence="7" type="primary">RSPH4A</name>
    <name evidence="7" type="ORF">FOL47_001954</name>
</gene>
<dbReference type="Pfam" id="PF04712">
    <property type="entry name" value="Radial_spoke"/>
    <property type="match status" value="2"/>
</dbReference>
<evidence type="ECO:0000256" key="6">
    <source>
        <dbReference type="SAM" id="MobiDB-lite"/>
    </source>
</evidence>
<evidence type="ECO:0000256" key="4">
    <source>
        <dbReference type="ARBA" id="ARBA00023212"/>
    </source>
</evidence>
<dbReference type="GO" id="GO:0035082">
    <property type="term" value="P:axoneme assembly"/>
    <property type="evidence" value="ECO:0007669"/>
    <property type="project" value="TreeGrafter"/>
</dbReference>
<dbReference type="InterPro" id="IPR006802">
    <property type="entry name" value="Radial_spoke"/>
</dbReference>
<keyword evidence="3" id="KW-0969">Cilium</keyword>
<feature type="compositionally biased region" description="Acidic residues" evidence="6">
    <location>
        <begin position="459"/>
        <end position="468"/>
    </location>
</feature>
<evidence type="ECO:0000256" key="5">
    <source>
        <dbReference type="ARBA" id="ARBA00023273"/>
    </source>
</evidence>
<sequence length="468" mass="49870">MVASLPSTRTKEIEAVIDKKDGAHSRTVREHLTRVIEAITILQPEDPLDAFEEVSRMVRAGGDGSTAEDQEQANVEGDHRVLKGLLAMPVDEEGNTKTEGPGLTDVVAEQHLLNSAGMGVPPTEAVMIGGGLRRLATSVEGITKARFWGKVLCDSPAIDYLIAEAEMDGGGAPLSEEEEAAGADAPGRLGGPNCYTYFVSNDGGRGWQALPHVLPAQIASARLIKKIFTGVLEAPVTTWPPFPGKERELLRAQIARISHATCLVPVDYYIRDEETSEVSVNSEYAGASPDTSKLLNVTGYWRHGCDYIINANGRTVWPEIAELEEGEEEPQEAVVQRKMMARDSEKPMVGGPIGSGEASTWTGKCHGDCAQYATYKQVDGAAVKSYVTYGTVALQSTQWPGAAVVVGNGGKHLHTYIGYGMKAGPGGRVAGGPGEIRPTPPVEAEADDPIEEPVREEVDAGEEDAAAE</sequence>